<keyword evidence="11" id="KW-1185">Reference proteome</keyword>
<sequence length="372" mass="41633">MTFLLIKAQQWQKSMKSAIGKAPFFTKKVNKQDLAFFCSNFALLIRTGIPIYSALTILEEQTEHKSLRQSIAIVREEVRKGQTLSEALSCCPQTFPILFVQMIETAELGGILDDVLSYMSIHLEKESELIKKVQTALFYPVILLIASIAVVFFVLTFIMPLFADMLIGLGADLPLITSLLLSFSFFLQDYGLLLLLLFLIALLTYISYPKSEAFLYRVDKLLLKSPIIGTLLSKVLLARFCRTLGTLLGSGIPLTQSLAVLRKTVGNRVLIEGIDIAVEAIHRGENFSTPLRSQPFFPNLMVQMVTVGEETGSLDSLLLRVAEFYEKESSRRSERLSTLLEPLLMLFMGTMVTVLVLSMLLPMFEVIDLLGI</sequence>
<feature type="domain" description="Type II secretion system protein GspF" evidence="9">
    <location>
        <begin position="240"/>
        <end position="362"/>
    </location>
</feature>
<evidence type="ECO:0000256" key="4">
    <source>
        <dbReference type="ARBA" id="ARBA00022519"/>
    </source>
</evidence>
<evidence type="ECO:0000256" key="3">
    <source>
        <dbReference type="ARBA" id="ARBA00022475"/>
    </source>
</evidence>
<feature type="domain" description="Type II secretion system protein GspF" evidence="9">
    <location>
        <begin position="37"/>
        <end position="160"/>
    </location>
</feature>
<keyword evidence="7 8" id="KW-0472">Membrane</keyword>
<evidence type="ECO:0000313" key="11">
    <source>
        <dbReference type="Proteomes" id="UP000468766"/>
    </source>
</evidence>
<evidence type="ECO:0000256" key="7">
    <source>
        <dbReference type="ARBA" id="ARBA00023136"/>
    </source>
</evidence>
<accession>A0A6I0F5S4</accession>
<dbReference type="EMBL" id="WBXO01000005">
    <property type="protein sequence ID" value="KAB2952639.1"/>
    <property type="molecule type" value="Genomic_DNA"/>
</dbReference>
<proteinExistence type="inferred from homology"/>
<comment type="subcellular location">
    <subcellularLocation>
        <location evidence="1">Cell inner membrane</location>
        <topology evidence="1">Multi-pass membrane protein</topology>
    </subcellularLocation>
</comment>
<keyword evidence="5 8" id="KW-0812">Transmembrane</keyword>
<keyword evidence="3" id="KW-1003">Cell membrane</keyword>
<comment type="caution">
    <text evidence="10">The sequence shown here is derived from an EMBL/GenBank/DDBJ whole genome shotgun (WGS) entry which is preliminary data.</text>
</comment>
<comment type="similarity">
    <text evidence="2">Belongs to the GSP F family.</text>
</comment>
<dbReference type="AlphaFoldDB" id="A0A6I0F5S4"/>
<feature type="transmembrane region" description="Helical" evidence="8">
    <location>
        <begin position="339"/>
        <end position="361"/>
    </location>
</feature>
<evidence type="ECO:0000256" key="8">
    <source>
        <dbReference type="SAM" id="Phobius"/>
    </source>
</evidence>
<evidence type="ECO:0000256" key="2">
    <source>
        <dbReference type="ARBA" id="ARBA00005745"/>
    </source>
</evidence>
<dbReference type="PANTHER" id="PTHR30012:SF0">
    <property type="entry name" value="TYPE II SECRETION SYSTEM PROTEIN F-RELATED"/>
    <property type="match status" value="1"/>
</dbReference>
<dbReference type="FunFam" id="1.20.81.30:FF:000001">
    <property type="entry name" value="Type II secretion system protein F"/>
    <property type="match status" value="2"/>
</dbReference>
<gene>
    <name evidence="10" type="ORF">F9B85_08240</name>
</gene>
<name>A0A6I0F5S4_9FIRM</name>
<evidence type="ECO:0000256" key="1">
    <source>
        <dbReference type="ARBA" id="ARBA00004429"/>
    </source>
</evidence>
<reference evidence="10 11" key="1">
    <citation type="submission" date="2019-10" db="EMBL/GenBank/DDBJ databases">
        <title>Whole-genome sequence of the extremophile Heliorestis acidaminivorans DSM 24790.</title>
        <authorList>
            <person name="Kyndt J.A."/>
            <person name="Meyer T.E."/>
        </authorList>
    </citation>
    <scope>NUCLEOTIDE SEQUENCE [LARGE SCALE GENOMIC DNA]</scope>
    <source>
        <strain evidence="10 11">DSM 24790</strain>
    </source>
</reference>
<dbReference type="OrthoDB" id="9805682at2"/>
<dbReference type="InterPro" id="IPR042094">
    <property type="entry name" value="T2SS_GspF_sf"/>
</dbReference>
<evidence type="ECO:0000259" key="9">
    <source>
        <dbReference type="Pfam" id="PF00482"/>
    </source>
</evidence>
<evidence type="ECO:0000256" key="6">
    <source>
        <dbReference type="ARBA" id="ARBA00022989"/>
    </source>
</evidence>
<dbReference type="InterPro" id="IPR018076">
    <property type="entry name" value="T2SS_GspF_dom"/>
</dbReference>
<dbReference type="GO" id="GO:0005886">
    <property type="term" value="C:plasma membrane"/>
    <property type="evidence" value="ECO:0007669"/>
    <property type="project" value="UniProtKB-SubCell"/>
</dbReference>
<dbReference type="PANTHER" id="PTHR30012">
    <property type="entry name" value="GENERAL SECRETION PATHWAY PROTEIN"/>
    <property type="match status" value="1"/>
</dbReference>
<feature type="transmembrane region" description="Helical" evidence="8">
    <location>
        <begin position="190"/>
        <end position="209"/>
    </location>
</feature>
<feature type="transmembrane region" description="Helical" evidence="8">
    <location>
        <begin position="137"/>
        <end position="159"/>
    </location>
</feature>
<evidence type="ECO:0000256" key="5">
    <source>
        <dbReference type="ARBA" id="ARBA00022692"/>
    </source>
</evidence>
<evidence type="ECO:0000313" key="10">
    <source>
        <dbReference type="EMBL" id="KAB2952639.1"/>
    </source>
</evidence>
<protein>
    <submittedName>
        <fullName evidence="10">Type II secretion system F family protein</fullName>
    </submittedName>
</protein>
<dbReference type="InterPro" id="IPR003004">
    <property type="entry name" value="GspF/PilC"/>
</dbReference>
<dbReference type="Pfam" id="PF00482">
    <property type="entry name" value="T2SSF"/>
    <property type="match status" value="2"/>
</dbReference>
<organism evidence="10 11">
    <name type="scientific">Heliorestis acidaminivorans</name>
    <dbReference type="NCBI Taxonomy" id="553427"/>
    <lineage>
        <taxon>Bacteria</taxon>
        <taxon>Bacillati</taxon>
        <taxon>Bacillota</taxon>
        <taxon>Clostridia</taxon>
        <taxon>Eubacteriales</taxon>
        <taxon>Heliobacteriaceae</taxon>
        <taxon>Heliorestis</taxon>
    </lineage>
</organism>
<dbReference type="Gene3D" id="1.20.81.30">
    <property type="entry name" value="Type II secretion system (T2SS), domain F"/>
    <property type="match status" value="2"/>
</dbReference>
<dbReference type="RefSeq" id="WP_151619916.1">
    <property type="nucleotide sequence ID" value="NZ_WBXO01000005.1"/>
</dbReference>
<dbReference type="Proteomes" id="UP000468766">
    <property type="component" value="Unassembled WGS sequence"/>
</dbReference>
<dbReference type="GO" id="GO:0015628">
    <property type="term" value="P:protein secretion by the type II secretion system"/>
    <property type="evidence" value="ECO:0007669"/>
    <property type="project" value="TreeGrafter"/>
</dbReference>
<keyword evidence="6 8" id="KW-1133">Transmembrane helix</keyword>
<dbReference type="PRINTS" id="PR00812">
    <property type="entry name" value="BCTERIALGSPF"/>
</dbReference>
<keyword evidence="4" id="KW-0997">Cell inner membrane</keyword>